<proteinExistence type="predicted"/>
<accession>A0AC60QUI8</accession>
<sequence>MVLQRGDQRVRAVVYGGCKGNLNNYYSKEQCESTCAPRTHNSAEVLGRSRHQETDFERDCLPEADSGPCFGYFPSWYFNVESGKCESFTYGGWQGQQQQLLPHHNQPCFLPKKVGPCKAGFPRYYFDPNTGKCEPFTYGGCQGNANNFETVKDCLRSCVERGVDIQNPIEGRTSDDDVCKRPAKTGMCAGYFPRWFFNTKTGKCEEFVYGGCQSNGNNFVTLEQCQYTCPNTTRTVLGGHGNDTCSLPKKVGPCRAHMPRYYFDVTTGKCEQFIYGGCDRNANNFNTLTQCQRMCKEHGHSHHDCKSPKDPGPCLAYIPRWFFNVDTGECERLIYGGCLGNDNNYWSHEQCQKTCARGLAPVLGQPDPEVCNLPAETGPCRAKMPRWYFNSRTRECETFIYGGCRGNANNFLTRQLCLLTCALESELDQTLTSTPPRNCESPADPGPCKGYFLRWFFNVETSECEQFVYGGCKGNLNNYYSKEQCESTCAPQTDFERDCLPEADSGPCFGYFPSWYFNVESGKCESFTYGGCKGNNNNYYVHADCVKTCEQSHHNQPCFLPKKVGPCKAAIPRYYFDPNTGQCEPFTYGGCQGNANNFKTVKDCLRSCVERGVDIQNPIEGRTSDADVCKRPAKTGMCAGYFPRWFFNTKTGKCEEFVYGGCQSNGNNFVTLEQCQYTCPNTTLTVPGGHGNDTCSLPKKVGPCRAAMPRYYFDVTTGKCERFIYGGCEGNANNFHTLKQCQRTCKEHGHSHHDCESPKDPGPCFGYFPRWFFNVDTGECEEFIYGGCQGNDNNYWSLEQCQRTCARGTSLRGT</sequence>
<evidence type="ECO:0000313" key="1">
    <source>
        <dbReference type="EMBL" id="KAG0441213.1"/>
    </source>
</evidence>
<dbReference type="EMBL" id="JABSTQ010004738">
    <property type="protein sequence ID" value="KAG0441213.1"/>
    <property type="molecule type" value="Genomic_DNA"/>
</dbReference>
<keyword evidence="2" id="KW-1185">Reference proteome</keyword>
<protein>
    <submittedName>
        <fullName evidence="1">Uncharacterized protein</fullName>
    </submittedName>
</protein>
<dbReference type="Proteomes" id="UP000805193">
    <property type="component" value="Unassembled WGS sequence"/>
</dbReference>
<comment type="caution">
    <text evidence="1">The sequence shown here is derived from an EMBL/GenBank/DDBJ whole genome shotgun (WGS) entry which is preliminary data.</text>
</comment>
<reference evidence="1 2" key="1">
    <citation type="journal article" date="2020" name="Cell">
        <title>Large-Scale Comparative Analyses of Tick Genomes Elucidate Their Genetic Diversity and Vector Capacities.</title>
        <authorList>
            <consortium name="Tick Genome and Microbiome Consortium (TIGMIC)"/>
            <person name="Jia N."/>
            <person name="Wang J."/>
            <person name="Shi W."/>
            <person name="Du L."/>
            <person name="Sun Y."/>
            <person name="Zhan W."/>
            <person name="Jiang J.F."/>
            <person name="Wang Q."/>
            <person name="Zhang B."/>
            <person name="Ji P."/>
            <person name="Bell-Sakyi L."/>
            <person name="Cui X.M."/>
            <person name="Yuan T.T."/>
            <person name="Jiang B.G."/>
            <person name="Yang W.F."/>
            <person name="Lam T.T."/>
            <person name="Chang Q.C."/>
            <person name="Ding S.J."/>
            <person name="Wang X.J."/>
            <person name="Zhu J.G."/>
            <person name="Ruan X.D."/>
            <person name="Zhao L."/>
            <person name="Wei J.T."/>
            <person name="Ye R.Z."/>
            <person name="Que T.C."/>
            <person name="Du C.H."/>
            <person name="Zhou Y.H."/>
            <person name="Cheng J.X."/>
            <person name="Dai P.F."/>
            <person name="Guo W.B."/>
            <person name="Han X.H."/>
            <person name="Huang E.J."/>
            <person name="Li L.F."/>
            <person name="Wei W."/>
            <person name="Gao Y.C."/>
            <person name="Liu J.Z."/>
            <person name="Shao H.Z."/>
            <person name="Wang X."/>
            <person name="Wang C.C."/>
            <person name="Yang T.C."/>
            <person name="Huo Q.B."/>
            <person name="Li W."/>
            <person name="Chen H.Y."/>
            <person name="Chen S.E."/>
            <person name="Zhou L.G."/>
            <person name="Ni X.B."/>
            <person name="Tian J.H."/>
            <person name="Sheng Y."/>
            <person name="Liu T."/>
            <person name="Pan Y.S."/>
            <person name="Xia L.Y."/>
            <person name="Li J."/>
            <person name="Zhao F."/>
            <person name="Cao W.C."/>
        </authorList>
    </citation>
    <scope>NUCLEOTIDE SEQUENCE [LARGE SCALE GENOMIC DNA]</scope>
    <source>
        <strain evidence="1">Iper-2018</strain>
    </source>
</reference>
<name>A0AC60QUI8_IXOPE</name>
<organism evidence="1 2">
    <name type="scientific">Ixodes persulcatus</name>
    <name type="common">Taiga tick</name>
    <dbReference type="NCBI Taxonomy" id="34615"/>
    <lineage>
        <taxon>Eukaryota</taxon>
        <taxon>Metazoa</taxon>
        <taxon>Ecdysozoa</taxon>
        <taxon>Arthropoda</taxon>
        <taxon>Chelicerata</taxon>
        <taxon>Arachnida</taxon>
        <taxon>Acari</taxon>
        <taxon>Parasitiformes</taxon>
        <taxon>Ixodida</taxon>
        <taxon>Ixodoidea</taxon>
        <taxon>Ixodidae</taxon>
        <taxon>Ixodinae</taxon>
        <taxon>Ixodes</taxon>
    </lineage>
</organism>
<gene>
    <name evidence="1" type="ORF">HPB47_016011</name>
</gene>
<evidence type="ECO:0000313" key="2">
    <source>
        <dbReference type="Proteomes" id="UP000805193"/>
    </source>
</evidence>